<organism evidence="9 10">
    <name type="scientific">Pedobacter hartonius</name>
    <dbReference type="NCBI Taxonomy" id="425514"/>
    <lineage>
        <taxon>Bacteria</taxon>
        <taxon>Pseudomonadati</taxon>
        <taxon>Bacteroidota</taxon>
        <taxon>Sphingobacteriia</taxon>
        <taxon>Sphingobacteriales</taxon>
        <taxon>Sphingobacteriaceae</taxon>
        <taxon>Pedobacter</taxon>
    </lineage>
</organism>
<accession>A0A1H4GRP3</accession>
<evidence type="ECO:0000256" key="6">
    <source>
        <dbReference type="ARBA" id="ARBA00022989"/>
    </source>
</evidence>
<keyword evidence="4" id="KW-0808">Transferase</keyword>
<keyword evidence="5 8" id="KW-0812">Transmembrane</keyword>
<dbReference type="STRING" id="425514.SAMN05443550_11156"/>
<feature type="transmembrane region" description="Helical" evidence="8">
    <location>
        <begin position="172"/>
        <end position="189"/>
    </location>
</feature>
<evidence type="ECO:0000256" key="4">
    <source>
        <dbReference type="ARBA" id="ARBA00022679"/>
    </source>
</evidence>
<feature type="transmembrane region" description="Helical" evidence="8">
    <location>
        <begin position="239"/>
        <end position="256"/>
    </location>
</feature>
<proteinExistence type="predicted"/>
<dbReference type="GO" id="GO:0005886">
    <property type="term" value="C:plasma membrane"/>
    <property type="evidence" value="ECO:0007669"/>
    <property type="project" value="UniProtKB-SubCell"/>
</dbReference>
<dbReference type="EMBL" id="FNRA01000011">
    <property type="protein sequence ID" value="SEB12319.1"/>
    <property type="molecule type" value="Genomic_DNA"/>
</dbReference>
<keyword evidence="7 8" id="KW-0472">Membrane</keyword>
<reference evidence="9 10" key="1">
    <citation type="submission" date="2016-10" db="EMBL/GenBank/DDBJ databases">
        <authorList>
            <person name="de Groot N.N."/>
        </authorList>
    </citation>
    <scope>NUCLEOTIDE SEQUENCE [LARGE SCALE GENOMIC DNA]</scope>
    <source>
        <strain evidence="9 10">DSM 19033</strain>
    </source>
</reference>
<dbReference type="GO" id="GO:0009103">
    <property type="term" value="P:lipopolysaccharide biosynthetic process"/>
    <property type="evidence" value="ECO:0007669"/>
    <property type="project" value="UniProtKB-ARBA"/>
</dbReference>
<evidence type="ECO:0000256" key="7">
    <source>
        <dbReference type="ARBA" id="ARBA00023136"/>
    </source>
</evidence>
<feature type="transmembrane region" description="Helical" evidence="8">
    <location>
        <begin position="32"/>
        <end position="56"/>
    </location>
</feature>
<feature type="transmembrane region" description="Helical" evidence="8">
    <location>
        <begin position="329"/>
        <end position="350"/>
    </location>
</feature>
<keyword evidence="6 8" id="KW-1133">Transmembrane helix</keyword>
<feature type="transmembrane region" description="Helical" evidence="8">
    <location>
        <begin position="121"/>
        <end position="140"/>
    </location>
</feature>
<keyword evidence="2" id="KW-1003">Cell membrane</keyword>
<feature type="transmembrane region" description="Helical" evidence="8">
    <location>
        <begin position="362"/>
        <end position="380"/>
    </location>
</feature>
<dbReference type="PANTHER" id="PTHR33908">
    <property type="entry name" value="MANNOSYLTRANSFERASE YKCB-RELATED"/>
    <property type="match status" value="1"/>
</dbReference>
<feature type="transmembrane region" description="Helical" evidence="8">
    <location>
        <begin position="146"/>
        <end position="165"/>
    </location>
</feature>
<evidence type="ECO:0000313" key="10">
    <source>
        <dbReference type="Proteomes" id="UP000198850"/>
    </source>
</evidence>
<feature type="transmembrane region" description="Helical" evidence="8">
    <location>
        <begin position="300"/>
        <end position="317"/>
    </location>
</feature>
<evidence type="ECO:0000313" key="9">
    <source>
        <dbReference type="EMBL" id="SEB12319.1"/>
    </source>
</evidence>
<sequence length="538" mass="60316">MKGTCIPDHKISLSIFGSLWSMSKLIMNKTRFGLPAFKNLDACLISLIGLIMILIYTRHGGIGISPDSIAYLSVARNIIMHGSPVDYTLSPLVDFPVCYPFFLSIVGFVSGQDPLVIAPWLNGLLFAGLIVLLGSLINSFEGVTRSYKWIILICIALSPSLLEIYSMLWSETLFILFTIVFISAFGRYLRKRSVISLLCCALIASAACITRYAGVTIIGAGLMLLVFDRSLEWKKKLRHCLWFGLGSISLLLINLLRNRLITGSLTGPREPGILTLSDNLIFTGRVICNWLPVSGQQSELVSGVAILVLIVISLLFLKRSWSGIVTLSTENCFAAFFIVYTVFITGISTISHFEQINNRLLSPLYIPMVISLTSWVPRVIRRLPVLTMRLAGALAILIASGFAVYQYEQVSIMYDEVKGSGIPGYTEDAWKNSETAGFLRKRADYFDPAYEVYSNAHEAAYFNGGLITESLPQRRDKRDTFELLNGDAFYLIWFDDFSDNELVKFRTIRQHADLIKKYDFKDGDIFFVRPRHSSAQQR</sequence>
<comment type="subcellular location">
    <subcellularLocation>
        <location evidence="1">Cell membrane</location>
        <topology evidence="1">Multi-pass membrane protein</topology>
    </subcellularLocation>
</comment>
<evidence type="ECO:0000256" key="2">
    <source>
        <dbReference type="ARBA" id="ARBA00022475"/>
    </source>
</evidence>
<protein>
    <recommendedName>
        <fullName evidence="11">Dolichyl-phosphate-mannose-protein mannosyltransferase</fullName>
    </recommendedName>
</protein>
<keyword evidence="3" id="KW-0328">Glycosyltransferase</keyword>
<evidence type="ECO:0000256" key="5">
    <source>
        <dbReference type="ARBA" id="ARBA00022692"/>
    </source>
</evidence>
<dbReference type="InterPro" id="IPR050297">
    <property type="entry name" value="LipidA_mod_glycosyltrf_83"/>
</dbReference>
<dbReference type="GO" id="GO:0016763">
    <property type="term" value="F:pentosyltransferase activity"/>
    <property type="evidence" value="ECO:0007669"/>
    <property type="project" value="TreeGrafter"/>
</dbReference>
<evidence type="ECO:0000256" key="3">
    <source>
        <dbReference type="ARBA" id="ARBA00022676"/>
    </source>
</evidence>
<gene>
    <name evidence="9" type="ORF">SAMN05443550_11156</name>
</gene>
<dbReference type="Proteomes" id="UP000198850">
    <property type="component" value="Unassembled WGS sequence"/>
</dbReference>
<evidence type="ECO:0000256" key="8">
    <source>
        <dbReference type="SAM" id="Phobius"/>
    </source>
</evidence>
<feature type="transmembrane region" description="Helical" evidence="8">
    <location>
        <begin position="387"/>
        <end position="407"/>
    </location>
</feature>
<name>A0A1H4GRP3_9SPHI</name>
<evidence type="ECO:0000256" key="1">
    <source>
        <dbReference type="ARBA" id="ARBA00004651"/>
    </source>
</evidence>
<evidence type="ECO:0008006" key="11">
    <source>
        <dbReference type="Google" id="ProtNLM"/>
    </source>
</evidence>
<dbReference type="AlphaFoldDB" id="A0A1H4GRP3"/>
<keyword evidence="10" id="KW-1185">Reference proteome</keyword>
<feature type="transmembrane region" description="Helical" evidence="8">
    <location>
        <begin position="195"/>
        <end position="227"/>
    </location>
</feature>
<dbReference type="PANTHER" id="PTHR33908:SF11">
    <property type="entry name" value="MEMBRANE PROTEIN"/>
    <property type="match status" value="1"/>
</dbReference>